<sequence>MKCKILLVLFLAGILSSAGEQDGGEDGGSPRHDLIKLSLIWPNTYCLTDHDCRRTVPQYFIINSLWAEMDNGEKVKNCATPYNMTDVKMDGHKVDLLKFWPDLSTYNYQNSKKTWKEKWETDGSCCSDLMQPENYLAKAMSLRQSHNMYQILTDGGVLANGSSYTTNKILGAIRKGTRTLVDIVCDTDRVGNVYLSEIHQCLDGRGKGFVDCQNIAVNCDRDPIFPDSLFTGRATQAARKAARNASLA</sequence>
<organism evidence="1 2">
    <name type="scientific">Bauhinia variegata</name>
    <name type="common">Purple orchid tree</name>
    <name type="synonym">Phanera variegata</name>
    <dbReference type="NCBI Taxonomy" id="167791"/>
    <lineage>
        <taxon>Eukaryota</taxon>
        <taxon>Viridiplantae</taxon>
        <taxon>Streptophyta</taxon>
        <taxon>Embryophyta</taxon>
        <taxon>Tracheophyta</taxon>
        <taxon>Spermatophyta</taxon>
        <taxon>Magnoliopsida</taxon>
        <taxon>eudicotyledons</taxon>
        <taxon>Gunneridae</taxon>
        <taxon>Pentapetalae</taxon>
        <taxon>rosids</taxon>
        <taxon>fabids</taxon>
        <taxon>Fabales</taxon>
        <taxon>Fabaceae</taxon>
        <taxon>Cercidoideae</taxon>
        <taxon>Cercideae</taxon>
        <taxon>Bauhiniinae</taxon>
        <taxon>Bauhinia</taxon>
    </lineage>
</organism>
<comment type="caution">
    <text evidence="1">The sequence shown here is derived from an EMBL/GenBank/DDBJ whole genome shotgun (WGS) entry which is preliminary data.</text>
</comment>
<reference evidence="1 2" key="1">
    <citation type="journal article" date="2022" name="DNA Res.">
        <title>Chromosomal-level genome assembly of the orchid tree Bauhinia variegata (Leguminosae; Cercidoideae) supports the allotetraploid origin hypothesis of Bauhinia.</title>
        <authorList>
            <person name="Zhong Y."/>
            <person name="Chen Y."/>
            <person name="Zheng D."/>
            <person name="Pang J."/>
            <person name="Liu Y."/>
            <person name="Luo S."/>
            <person name="Meng S."/>
            <person name="Qian L."/>
            <person name="Wei D."/>
            <person name="Dai S."/>
            <person name="Zhou R."/>
        </authorList>
    </citation>
    <scope>NUCLEOTIDE SEQUENCE [LARGE SCALE GENOMIC DNA]</scope>
    <source>
        <strain evidence="1">BV-YZ2020</strain>
    </source>
</reference>
<evidence type="ECO:0000313" key="1">
    <source>
        <dbReference type="EMBL" id="KAI4351305.1"/>
    </source>
</evidence>
<protein>
    <submittedName>
        <fullName evidence="1">Uncharacterized protein</fullName>
    </submittedName>
</protein>
<name>A0ACB9PXF1_BAUVA</name>
<dbReference type="Proteomes" id="UP000828941">
    <property type="component" value="Chromosome 3"/>
</dbReference>
<accession>A0ACB9PXF1</accession>
<gene>
    <name evidence="1" type="ORF">L6164_005681</name>
</gene>
<dbReference type="EMBL" id="CM039428">
    <property type="protein sequence ID" value="KAI4351305.1"/>
    <property type="molecule type" value="Genomic_DNA"/>
</dbReference>
<keyword evidence="2" id="KW-1185">Reference proteome</keyword>
<evidence type="ECO:0000313" key="2">
    <source>
        <dbReference type="Proteomes" id="UP000828941"/>
    </source>
</evidence>
<proteinExistence type="predicted"/>